<dbReference type="GeneID" id="9951412"/>
<dbReference type="RefSeq" id="XP_003149489.2">
    <property type="nucleotide sequence ID" value="XM_003149441.2"/>
</dbReference>
<evidence type="ECO:0000313" key="1">
    <source>
        <dbReference type="EMBL" id="EFO14580.2"/>
    </source>
</evidence>
<gene>
    <name evidence="1" type="ORF">LOAG_13937</name>
</gene>
<name>A0A1S0TIL8_LOALO</name>
<dbReference type="AlphaFoldDB" id="A0A1S0TIL8"/>
<dbReference type="InParanoid" id="A0A1S0TIL8"/>
<accession>A0A1S0TIL8</accession>
<protein>
    <submittedName>
        <fullName evidence="1">Uncharacterized protein</fullName>
    </submittedName>
</protein>
<organism evidence="1">
    <name type="scientific">Loa loa</name>
    <name type="common">Eye worm</name>
    <name type="synonym">Filaria loa</name>
    <dbReference type="NCBI Taxonomy" id="7209"/>
    <lineage>
        <taxon>Eukaryota</taxon>
        <taxon>Metazoa</taxon>
        <taxon>Ecdysozoa</taxon>
        <taxon>Nematoda</taxon>
        <taxon>Chromadorea</taxon>
        <taxon>Rhabditida</taxon>
        <taxon>Spirurina</taxon>
        <taxon>Spiruromorpha</taxon>
        <taxon>Filarioidea</taxon>
        <taxon>Onchocercidae</taxon>
        <taxon>Loa</taxon>
    </lineage>
</organism>
<sequence length="89" mass="10173">MSHASGLQLKVKQKIFRQSVLHHLTFHDKTAIIVHVEETVQRLTSSFAEVVKIFALAIILKEIGLTLLYQPESQHDYRHSHITTGESKL</sequence>
<proteinExistence type="predicted"/>
<dbReference type="KEGG" id="loa:LOAG_13937"/>
<reference evidence="1" key="1">
    <citation type="submission" date="2012-04" db="EMBL/GenBank/DDBJ databases">
        <title>The Genome Sequence of Loa loa.</title>
        <authorList>
            <consortium name="The Broad Institute Genome Sequencing Platform"/>
            <consortium name="Broad Institute Genome Sequencing Center for Infectious Disease"/>
            <person name="Nutman T.B."/>
            <person name="Fink D.L."/>
            <person name="Russ C."/>
            <person name="Young S."/>
            <person name="Zeng Q."/>
            <person name="Gargeya S."/>
            <person name="Alvarado L."/>
            <person name="Berlin A."/>
            <person name="Chapman S.B."/>
            <person name="Chen Z."/>
            <person name="Freedman E."/>
            <person name="Gellesch M."/>
            <person name="Goldberg J."/>
            <person name="Griggs A."/>
            <person name="Gujja S."/>
            <person name="Heilman E.R."/>
            <person name="Heiman D."/>
            <person name="Howarth C."/>
            <person name="Mehta T."/>
            <person name="Neiman D."/>
            <person name="Pearson M."/>
            <person name="Roberts A."/>
            <person name="Saif S."/>
            <person name="Shea T."/>
            <person name="Shenoy N."/>
            <person name="Sisk P."/>
            <person name="Stolte C."/>
            <person name="Sykes S."/>
            <person name="White J."/>
            <person name="Yandava C."/>
            <person name="Haas B."/>
            <person name="Henn M.R."/>
            <person name="Nusbaum C."/>
            <person name="Birren B."/>
        </authorList>
    </citation>
    <scope>NUCLEOTIDE SEQUENCE [LARGE SCALE GENOMIC DNA]</scope>
</reference>
<dbReference type="EMBL" id="JH713050">
    <property type="protein sequence ID" value="EFO14580.2"/>
    <property type="molecule type" value="Genomic_DNA"/>
</dbReference>
<dbReference type="CTD" id="9951412"/>